<proteinExistence type="predicted"/>
<evidence type="ECO:0000256" key="5">
    <source>
        <dbReference type="ARBA" id="ARBA00023136"/>
    </source>
</evidence>
<keyword evidence="3" id="KW-0812">Transmembrane</keyword>
<keyword evidence="5" id="KW-0472">Membrane</keyword>
<protein>
    <submittedName>
        <fullName evidence="7">Membrane protein involved in aromatic hydrocarbon degradation</fullName>
    </submittedName>
</protein>
<dbReference type="Gene3D" id="2.40.160.60">
    <property type="entry name" value="Outer membrane protein transport protein (OMPP1/FadL/TodX)"/>
    <property type="match status" value="1"/>
</dbReference>
<organism evidence="7">
    <name type="scientific">gut metagenome</name>
    <dbReference type="NCBI Taxonomy" id="749906"/>
    <lineage>
        <taxon>unclassified sequences</taxon>
        <taxon>metagenomes</taxon>
        <taxon>organismal metagenomes</taxon>
    </lineage>
</organism>
<dbReference type="SUPFAM" id="SSF56935">
    <property type="entry name" value="Porins"/>
    <property type="match status" value="1"/>
</dbReference>
<evidence type="ECO:0000256" key="3">
    <source>
        <dbReference type="ARBA" id="ARBA00022692"/>
    </source>
</evidence>
<dbReference type="PANTHER" id="PTHR35093">
    <property type="entry name" value="OUTER MEMBRANE PROTEIN NMB0088-RELATED"/>
    <property type="match status" value="1"/>
</dbReference>
<evidence type="ECO:0000313" key="7">
    <source>
        <dbReference type="EMBL" id="EJX07044.1"/>
    </source>
</evidence>
<comment type="caution">
    <text evidence="7">The sequence shown here is derived from an EMBL/GenBank/DDBJ whole genome shotgun (WGS) entry which is preliminary data.</text>
</comment>
<dbReference type="InterPro" id="IPR005017">
    <property type="entry name" value="OMPP1/FadL/TodX"/>
</dbReference>
<sequence length="368" mass="41289">MLAPGAVSGYTMDSRMQGRQYYFGGQFGVGYKVTPNLNVSVGGRVVYADCNYYGYVRNIGLKVNTPLGAIQMSAGQFFESQNMPHFAALVTDRELNCDQTGWGFTPIIGVDYKLGKWNLAAKYEFKTRMRLKNRTGENTSGLEEYDDGKKIAADLPAILTIGAQYELLKNVRLSGGFHYYFDKQATQHKNREEHLDGGSWEVLAGMEYDINKRWTVSAGWQNTHYGLGDDSKYITDMSFVTNSNSVGIGARFQLRKKVALNIAYFKTFYKHYKKDFNDYGGVKDKFNLMLPPMQQQLTAGATQLNAVIANPQATEGMKADAQQKLGVINHELDAIYKIMEGMKGFSTQGSDTYHRTNDVFGLSLEIDF</sequence>
<keyword evidence="2" id="KW-1134">Transmembrane beta strand</keyword>
<evidence type="ECO:0000256" key="2">
    <source>
        <dbReference type="ARBA" id="ARBA00022452"/>
    </source>
</evidence>
<evidence type="ECO:0000256" key="1">
    <source>
        <dbReference type="ARBA" id="ARBA00004571"/>
    </source>
</evidence>
<dbReference type="GO" id="GO:0009279">
    <property type="term" value="C:cell outer membrane"/>
    <property type="evidence" value="ECO:0007669"/>
    <property type="project" value="UniProtKB-SubCell"/>
</dbReference>
<reference evidence="7" key="1">
    <citation type="journal article" date="2012" name="PLoS ONE">
        <title>Gene sets for utilization of primary and secondary nutrition supplies in the distal gut of endangered iberian lynx.</title>
        <authorList>
            <person name="Alcaide M."/>
            <person name="Messina E."/>
            <person name="Richter M."/>
            <person name="Bargiela R."/>
            <person name="Peplies J."/>
            <person name="Huws S.A."/>
            <person name="Newbold C.J."/>
            <person name="Golyshin P.N."/>
            <person name="Simon M.A."/>
            <person name="Lopez G."/>
            <person name="Yakimov M.M."/>
            <person name="Ferrer M."/>
        </authorList>
    </citation>
    <scope>NUCLEOTIDE SEQUENCE</scope>
</reference>
<evidence type="ECO:0000256" key="6">
    <source>
        <dbReference type="ARBA" id="ARBA00023237"/>
    </source>
</evidence>
<evidence type="ECO:0000256" key="4">
    <source>
        <dbReference type="ARBA" id="ARBA00022729"/>
    </source>
</evidence>
<name>J9GIR7_9ZZZZ</name>
<keyword evidence="6" id="KW-0998">Cell outer membrane</keyword>
<dbReference type="PANTHER" id="PTHR35093:SF8">
    <property type="entry name" value="OUTER MEMBRANE PROTEIN NMB0088-RELATED"/>
    <property type="match status" value="1"/>
</dbReference>
<gene>
    <name evidence="7" type="ORF">EVA_04847</name>
</gene>
<comment type="subcellular location">
    <subcellularLocation>
        <location evidence="1">Cell outer membrane</location>
        <topology evidence="1">Multi-pass membrane protein</topology>
    </subcellularLocation>
</comment>
<keyword evidence="4" id="KW-0732">Signal</keyword>
<dbReference type="EMBL" id="AMCI01000993">
    <property type="protein sequence ID" value="EJX07044.1"/>
    <property type="molecule type" value="Genomic_DNA"/>
</dbReference>
<accession>J9GIR7</accession>
<dbReference type="AlphaFoldDB" id="J9GIR7"/>
<dbReference type="GO" id="GO:0015483">
    <property type="term" value="F:long-chain fatty acid transporting porin activity"/>
    <property type="evidence" value="ECO:0007669"/>
    <property type="project" value="TreeGrafter"/>
</dbReference>